<dbReference type="Proteomes" id="UP000838878">
    <property type="component" value="Chromosome 10"/>
</dbReference>
<dbReference type="PRINTS" id="PR01078">
    <property type="entry name" value="AMINACHANNEL"/>
</dbReference>
<reference evidence="14" key="1">
    <citation type="submission" date="2021-12" db="EMBL/GenBank/DDBJ databases">
        <authorList>
            <person name="Martin H S."/>
        </authorList>
    </citation>
    <scope>NUCLEOTIDE SEQUENCE</scope>
</reference>
<feature type="transmembrane region" description="Helical" evidence="13">
    <location>
        <begin position="507"/>
        <end position="528"/>
    </location>
</feature>
<evidence type="ECO:0000256" key="1">
    <source>
        <dbReference type="ARBA" id="ARBA00004141"/>
    </source>
</evidence>
<keyword evidence="10 12" id="KW-0739">Sodium transport</keyword>
<keyword evidence="8 12" id="KW-0406">Ion transport</keyword>
<dbReference type="Gene3D" id="2.60.470.10">
    <property type="entry name" value="Acid-sensing ion channels like domains"/>
    <property type="match status" value="1"/>
</dbReference>
<evidence type="ECO:0000313" key="14">
    <source>
        <dbReference type="EMBL" id="CAH0715588.1"/>
    </source>
</evidence>
<evidence type="ECO:0000256" key="7">
    <source>
        <dbReference type="ARBA" id="ARBA00023053"/>
    </source>
</evidence>
<evidence type="ECO:0000256" key="3">
    <source>
        <dbReference type="ARBA" id="ARBA00022448"/>
    </source>
</evidence>
<dbReference type="InterPro" id="IPR001873">
    <property type="entry name" value="ENaC"/>
</dbReference>
<keyword evidence="4 12" id="KW-0894">Sodium channel</keyword>
<dbReference type="GO" id="GO:0005886">
    <property type="term" value="C:plasma membrane"/>
    <property type="evidence" value="ECO:0007669"/>
    <property type="project" value="TreeGrafter"/>
</dbReference>
<evidence type="ECO:0000256" key="5">
    <source>
        <dbReference type="ARBA" id="ARBA00022692"/>
    </source>
</evidence>
<gene>
    <name evidence="14" type="ORF">BINO364_LOCUS2494</name>
</gene>
<dbReference type="PANTHER" id="PTHR11690:SF288">
    <property type="entry name" value="AMILORIDE-SENSITIVE NA+ CHANNEL-RELATED"/>
    <property type="match status" value="1"/>
</dbReference>
<keyword evidence="15" id="KW-1185">Reference proteome</keyword>
<keyword evidence="3 12" id="KW-0813">Transport</keyword>
<organism evidence="14 15">
    <name type="scientific">Brenthis ino</name>
    <name type="common">lesser marbled fritillary</name>
    <dbReference type="NCBI Taxonomy" id="405034"/>
    <lineage>
        <taxon>Eukaryota</taxon>
        <taxon>Metazoa</taxon>
        <taxon>Ecdysozoa</taxon>
        <taxon>Arthropoda</taxon>
        <taxon>Hexapoda</taxon>
        <taxon>Insecta</taxon>
        <taxon>Pterygota</taxon>
        <taxon>Neoptera</taxon>
        <taxon>Endopterygota</taxon>
        <taxon>Lepidoptera</taxon>
        <taxon>Glossata</taxon>
        <taxon>Ditrysia</taxon>
        <taxon>Papilionoidea</taxon>
        <taxon>Nymphalidae</taxon>
        <taxon>Heliconiinae</taxon>
        <taxon>Argynnini</taxon>
        <taxon>Brenthis</taxon>
    </lineage>
</organism>
<evidence type="ECO:0008006" key="16">
    <source>
        <dbReference type="Google" id="ProtNLM"/>
    </source>
</evidence>
<dbReference type="AlphaFoldDB" id="A0A8J9V451"/>
<protein>
    <recommendedName>
        <fullName evidence="16">Sodium channel protein Nach</fullName>
    </recommendedName>
</protein>
<evidence type="ECO:0000256" key="4">
    <source>
        <dbReference type="ARBA" id="ARBA00022461"/>
    </source>
</evidence>
<keyword evidence="6 13" id="KW-1133">Transmembrane helix</keyword>
<dbReference type="OrthoDB" id="8062007at2759"/>
<evidence type="ECO:0000256" key="6">
    <source>
        <dbReference type="ARBA" id="ARBA00022989"/>
    </source>
</evidence>
<comment type="similarity">
    <text evidence="2 12">Belongs to the amiloride-sensitive sodium channel (TC 1.A.6) family.</text>
</comment>
<feature type="transmembrane region" description="Helical" evidence="13">
    <location>
        <begin position="66"/>
        <end position="87"/>
    </location>
</feature>
<proteinExistence type="inferred from homology"/>
<keyword evidence="5 12" id="KW-0812">Transmembrane</keyword>
<keyword evidence="11 12" id="KW-0407">Ion channel</keyword>
<evidence type="ECO:0000256" key="11">
    <source>
        <dbReference type="ARBA" id="ARBA00023303"/>
    </source>
</evidence>
<evidence type="ECO:0000313" key="15">
    <source>
        <dbReference type="Proteomes" id="UP000838878"/>
    </source>
</evidence>
<evidence type="ECO:0000256" key="13">
    <source>
        <dbReference type="SAM" id="Phobius"/>
    </source>
</evidence>
<dbReference type="Pfam" id="PF00858">
    <property type="entry name" value="ASC"/>
    <property type="match status" value="1"/>
</dbReference>
<sequence length="586" mass="67916">MIDSNYHQSPYVPVYKRRLEKKVRKPTKMETLKKSIKTVSKEYCAESSICGLKHLVDDNTSYCERVFWIITMISALICSVSLVWMTFDRYYGAPLVTTQMPEGVSVSKIIFPAVGICTNNRISKRAIVDLARKLLQEERNKNYNEKQMLSLLLGLGLLYNQLPMNEKRVQPMRLHKALGDYDVNELMRNLTPKCEDLLMRCAWNENPMNCSDLFDFRLTMNGYCCTFNYLRQSDITFEDKDSGTRSIDMYKYGNKSNFDFDQGLKVLMKLNESDDFYYNMPLQGAQLQFSDAYDFPDAPSGSFAMQIISPNVQMSVMVTASFTEASRDIQHVPVKFRRCLFYDESSYLPFYTHSDCLLKCRMLFLLAKCKCTPFNMPKMINKRTCDMRDVPCLKIYNAQSTTVRPDEDRVPPELELDMVGGGINCPMCHPSCSKTAYNYDFTNVKIYPDYLNTVPDKDRIDWLRGANFTGTSIVHVKYARETADCYGQNVIMKWFDLISNIGSTCGFVTGFSFVSVLEFIYFYTVKLFREINNRRRQEIRIKSETSTTANFAPISRYRPIYWNELGGSTQWRQGTSYEKNNKTLQS</sequence>
<keyword evidence="9 13" id="KW-0472">Membrane</keyword>
<comment type="subcellular location">
    <subcellularLocation>
        <location evidence="1">Membrane</location>
        <topology evidence="1">Multi-pass membrane protein</topology>
    </subcellularLocation>
</comment>
<evidence type="ECO:0000256" key="9">
    <source>
        <dbReference type="ARBA" id="ARBA00023136"/>
    </source>
</evidence>
<evidence type="ECO:0000256" key="8">
    <source>
        <dbReference type="ARBA" id="ARBA00023065"/>
    </source>
</evidence>
<dbReference type="EMBL" id="OV170230">
    <property type="protein sequence ID" value="CAH0715588.1"/>
    <property type="molecule type" value="Genomic_DNA"/>
</dbReference>
<evidence type="ECO:0000256" key="12">
    <source>
        <dbReference type="RuleBase" id="RU000679"/>
    </source>
</evidence>
<dbReference type="GO" id="GO:0015280">
    <property type="term" value="F:ligand-gated sodium channel activity"/>
    <property type="evidence" value="ECO:0007669"/>
    <property type="project" value="TreeGrafter"/>
</dbReference>
<accession>A0A8J9V451</accession>
<feature type="non-terminal residue" evidence="14">
    <location>
        <position position="586"/>
    </location>
</feature>
<dbReference type="Gene3D" id="1.10.287.770">
    <property type="entry name" value="YojJ-like"/>
    <property type="match status" value="1"/>
</dbReference>
<dbReference type="PANTHER" id="PTHR11690">
    <property type="entry name" value="AMILORIDE-SENSITIVE SODIUM CHANNEL-RELATED"/>
    <property type="match status" value="1"/>
</dbReference>
<name>A0A8J9V451_9NEOP</name>
<keyword evidence="7" id="KW-0915">Sodium</keyword>
<evidence type="ECO:0000256" key="10">
    <source>
        <dbReference type="ARBA" id="ARBA00023201"/>
    </source>
</evidence>
<evidence type="ECO:0000256" key="2">
    <source>
        <dbReference type="ARBA" id="ARBA00007193"/>
    </source>
</evidence>